<gene>
    <name evidence="1" type="ORF">PHIN3_204</name>
</gene>
<evidence type="ECO:0000313" key="2">
    <source>
        <dbReference type="Proteomes" id="UP000202958"/>
    </source>
</evidence>
<dbReference type="GeneID" id="26638939"/>
<reference evidence="1 2" key="1">
    <citation type="submission" date="2015-04" db="EMBL/GenBank/DDBJ databases">
        <authorList>
            <person name="Hodson T.S."/>
            <person name="Hyde J.R."/>
            <person name="Schouten J.T."/>
            <person name="Crockett J.T."/>
            <person name="Smith T.A."/>
            <person name="Merrill B.D."/>
            <person name="Crook M.B."/>
            <person name="Griffitts J.S."/>
            <person name="Burnett S.H."/>
            <person name="Grose J.H."/>
            <person name="Breakwell D.P."/>
        </authorList>
    </citation>
    <scope>NUCLEOTIDE SEQUENCE [LARGE SCALE GENOMIC DNA]</scope>
</reference>
<dbReference type="OrthoDB" id="24270at10239"/>
<dbReference type="Proteomes" id="UP000202958">
    <property type="component" value="Segment"/>
</dbReference>
<accession>A0A0F6WCW5</accession>
<name>A0A0F6WCW5_9CAUD</name>
<sequence length="82" mass="9719">MPTYNFKHRESDAEIETFMSFAERDQFLAEHPDWYQIITTAPSIGDPVHLGVRRTPESFNDALKYISDRNDNRKNKSQIHHR</sequence>
<evidence type="ECO:0000313" key="1">
    <source>
        <dbReference type="EMBL" id="AKF13467.1"/>
    </source>
</evidence>
<dbReference type="KEGG" id="vg:26638939"/>
<organism evidence="1 2">
    <name type="scientific">Sinorhizobium phage phiN3</name>
    <dbReference type="NCBI Taxonomy" id="1647405"/>
    <lineage>
        <taxon>Viruses</taxon>
        <taxon>Duplodnaviria</taxon>
        <taxon>Heunggongvirae</taxon>
        <taxon>Uroviricota</taxon>
        <taxon>Caudoviricetes</taxon>
        <taxon>Emdodecavirus</taxon>
        <taxon>Emdodecavirus N3</taxon>
    </lineage>
</organism>
<dbReference type="RefSeq" id="YP_009212444.1">
    <property type="nucleotide sequence ID" value="NC_028945.1"/>
</dbReference>
<dbReference type="EMBL" id="KR052482">
    <property type="protein sequence ID" value="AKF13467.1"/>
    <property type="molecule type" value="Genomic_DNA"/>
</dbReference>
<keyword evidence="2" id="KW-1185">Reference proteome</keyword>
<protein>
    <submittedName>
        <fullName evidence="1">Uncharacterized protein</fullName>
    </submittedName>
</protein>
<proteinExistence type="predicted"/>